<evidence type="ECO:0000256" key="5">
    <source>
        <dbReference type="ARBA" id="ARBA00022989"/>
    </source>
</evidence>
<comment type="subcellular location">
    <subcellularLocation>
        <location evidence="1">Membrane</location>
        <topology evidence="1">Multi-pass membrane protein</topology>
    </subcellularLocation>
</comment>
<proteinExistence type="inferred from homology"/>
<dbReference type="Pfam" id="PF03094">
    <property type="entry name" value="Mlo"/>
    <property type="match status" value="2"/>
</dbReference>
<evidence type="ECO:0000256" key="6">
    <source>
        <dbReference type="ARBA" id="ARBA00023136"/>
    </source>
</evidence>
<evidence type="ECO:0000313" key="9">
    <source>
        <dbReference type="EMBL" id="RZR72980.1"/>
    </source>
</evidence>
<dbReference type="PANTHER" id="PTHR31942">
    <property type="entry name" value="MLO-LIKE PROTEIN 1"/>
    <property type="match status" value="1"/>
</dbReference>
<evidence type="ECO:0000256" key="2">
    <source>
        <dbReference type="ARBA" id="ARBA00006574"/>
    </source>
</evidence>
<evidence type="ECO:0000256" key="1">
    <source>
        <dbReference type="ARBA" id="ARBA00004141"/>
    </source>
</evidence>
<dbReference type="GO" id="GO:0016020">
    <property type="term" value="C:membrane"/>
    <property type="evidence" value="ECO:0007669"/>
    <property type="project" value="UniProtKB-SubCell"/>
</dbReference>
<dbReference type="PANTHER" id="PTHR31942:SF72">
    <property type="entry name" value="MLO-LIKE PROTEIN"/>
    <property type="match status" value="1"/>
</dbReference>
<evidence type="ECO:0000256" key="4">
    <source>
        <dbReference type="ARBA" id="ARBA00022821"/>
    </source>
</evidence>
<name>A0A445MFE9_ENSVE</name>
<keyword evidence="6 8" id="KW-0472">Membrane</keyword>
<keyword evidence="5 8" id="KW-1133">Transmembrane helix</keyword>
<comment type="similarity">
    <text evidence="2">Belongs to the MLO family.</text>
</comment>
<dbReference type="EMBL" id="KV875797">
    <property type="protein sequence ID" value="RZR72980.1"/>
    <property type="molecule type" value="Genomic_DNA"/>
</dbReference>
<reference evidence="9" key="1">
    <citation type="journal article" date="2018" name="Data Brief">
        <title>Genome sequence data from 17 accessions of Ensete ventricosum, a staple food crop for millions in Ethiopia.</title>
        <authorList>
            <person name="Yemataw Z."/>
            <person name="Muzemil S."/>
            <person name="Ambachew D."/>
            <person name="Tripathi L."/>
            <person name="Tesfaye K."/>
            <person name="Chala A."/>
            <person name="Farbos A."/>
            <person name="O'Neill P."/>
            <person name="Moore K."/>
            <person name="Grant M."/>
            <person name="Studholme D.J."/>
        </authorList>
    </citation>
    <scope>NUCLEOTIDE SEQUENCE [LARGE SCALE GENOMIC DNA]</scope>
    <source>
        <tissue evidence="9">Leaf</tissue>
    </source>
</reference>
<dbReference type="InterPro" id="IPR004326">
    <property type="entry name" value="Mlo"/>
</dbReference>
<protein>
    <submittedName>
        <fullName evidence="9">Uncharacterized protein</fullName>
    </submittedName>
</protein>
<feature type="transmembrane region" description="Helical" evidence="8">
    <location>
        <begin position="12"/>
        <end position="30"/>
    </location>
</feature>
<keyword evidence="7" id="KW-0568">Pathogenesis-related protein</keyword>
<evidence type="ECO:0000256" key="3">
    <source>
        <dbReference type="ARBA" id="ARBA00022692"/>
    </source>
</evidence>
<organism evidence="9">
    <name type="scientific">Ensete ventricosum</name>
    <name type="common">Abyssinian banana</name>
    <name type="synonym">Musa ensete</name>
    <dbReference type="NCBI Taxonomy" id="4639"/>
    <lineage>
        <taxon>Eukaryota</taxon>
        <taxon>Viridiplantae</taxon>
        <taxon>Streptophyta</taxon>
        <taxon>Embryophyta</taxon>
        <taxon>Tracheophyta</taxon>
        <taxon>Spermatophyta</taxon>
        <taxon>Magnoliopsida</taxon>
        <taxon>Liliopsida</taxon>
        <taxon>Zingiberales</taxon>
        <taxon>Musaceae</taxon>
        <taxon>Ensete</taxon>
    </lineage>
</organism>
<keyword evidence="4" id="KW-0611">Plant defense</keyword>
<dbReference type="AlphaFoldDB" id="A0A445MFE9"/>
<dbReference type="GO" id="GO:0006952">
    <property type="term" value="P:defense response"/>
    <property type="evidence" value="ECO:0007669"/>
    <property type="project" value="UniProtKB-KW"/>
</dbReference>
<sequence length="315" mass="36115">MSNSVASLESTPTWAVAGVSAVLICVALLIEHALHRLTLVRHLSLIHSAVLPLLLFVSFHADMVVRWCLHRQLLERRKRKTLNRALDHVKADPRRLKLARQTSFGERHLKSWSNHHLFLWMVHFSRDCKFEFRKFLRRSVDRDFAVVVGISNQAIVVAGTICVEPDNNFFWFGRPRLLLHLMQFILVQASSLWHSSRGHGWVGGHDQCYSTLLYFELLMSMIMLQYNFGLRSCFHREVADIDDRVQTVSALDAMLQPNTAKRSGLSSWKNWHLYSEKEARVCAKLVSCLFPDLNRVPAPSDVQETGSQWPGGCST</sequence>
<dbReference type="Proteomes" id="UP000290560">
    <property type="component" value="Unassembled WGS sequence"/>
</dbReference>
<accession>A0A445MFE9</accession>
<evidence type="ECO:0000256" key="8">
    <source>
        <dbReference type="SAM" id="Phobius"/>
    </source>
</evidence>
<gene>
    <name evidence="9" type="ORF">BHM03_00018933</name>
</gene>
<keyword evidence="3 8" id="KW-0812">Transmembrane</keyword>
<feature type="transmembrane region" description="Helical" evidence="8">
    <location>
        <begin position="50"/>
        <end position="69"/>
    </location>
</feature>
<evidence type="ECO:0000256" key="7">
    <source>
        <dbReference type="ARBA" id="ARBA00023265"/>
    </source>
</evidence>